<dbReference type="Pfam" id="PF00027">
    <property type="entry name" value="cNMP_binding"/>
    <property type="match status" value="1"/>
</dbReference>
<proteinExistence type="predicted"/>
<dbReference type="InterPro" id="IPR000595">
    <property type="entry name" value="cNMP-bd_dom"/>
</dbReference>
<evidence type="ECO:0000256" key="7">
    <source>
        <dbReference type="SAM" id="Phobius"/>
    </source>
</evidence>
<feature type="transmembrane region" description="Helical" evidence="7">
    <location>
        <begin position="60"/>
        <end position="80"/>
    </location>
</feature>
<reference evidence="9 10" key="1">
    <citation type="submission" date="2020-08" db="EMBL/GenBank/DDBJ databases">
        <title>Sequencing the genomes of 1000 actinobacteria strains.</title>
        <authorList>
            <person name="Klenk H.-P."/>
        </authorList>
    </citation>
    <scope>NUCLEOTIDE SEQUENCE [LARGE SCALE GENOMIC DNA]</scope>
    <source>
        <strain evidence="9 10">DSM 105498</strain>
    </source>
</reference>
<comment type="caution">
    <text evidence="9">The sequence shown here is derived from an EMBL/GenBank/DDBJ whole genome shotgun (WGS) entry which is preliminary data.</text>
</comment>
<accession>A0A7W4Z4T5</accession>
<feature type="transmembrane region" description="Helical" evidence="7">
    <location>
        <begin position="275"/>
        <end position="295"/>
    </location>
</feature>
<feature type="transmembrane region" description="Helical" evidence="7">
    <location>
        <begin position="237"/>
        <end position="263"/>
    </location>
</feature>
<evidence type="ECO:0000256" key="5">
    <source>
        <dbReference type="ARBA" id="ARBA00023136"/>
    </source>
</evidence>
<comment type="subcellular location">
    <subcellularLocation>
        <location evidence="1">Cell membrane</location>
        <topology evidence="1">Multi-pass membrane protein</topology>
    </subcellularLocation>
</comment>
<evidence type="ECO:0000256" key="3">
    <source>
        <dbReference type="ARBA" id="ARBA00022692"/>
    </source>
</evidence>
<feature type="transmembrane region" description="Helical" evidence="7">
    <location>
        <begin position="327"/>
        <end position="349"/>
    </location>
</feature>
<dbReference type="Gene3D" id="1.20.1250.20">
    <property type="entry name" value="MFS general substrate transporter like domains"/>
    <property type="match status" value="2"/>
</dbReference>
<organism evidence="9 10">
    <name type="scientific">Nocardioides soli</name>
    <dbReference type="NCBI Taxonomy" id="1036020"/>
    <lineage>
        <taxon>Bacteria</taxon>
        <taxon>Bacillati</taxon>
        <taxon>Actinomycetota</taxon>
        <taxon>Actinomycetes</taxon>
        <taxon>Propionibacteriales</taxon>
        <taxon>Nocardioidaceae</taxon>
        <taxon>Nocardioides</taxon>
    </lineage>
</organism>
<dbReference type="PANTHER" id="PTHR23513">
    <property type="entry name" value="INTEGRAL MEMBRANE EFFLUX PROTEIN-RELATED"/>
    <property type="match status" value="1"/>
</dbReference>
<dbReference type="PROSITE" id="PS50042">
    <property type="entry name" value="CNMP_BINDING_3"/>
    <property type="match status" value="1"/>
</dbReference>
<feature type="transmembrane region" description="Helical" evidence="7">
    <location>
        <begin position="361"/>
        <end position="383"/>
    </location>
</feature>
<gene>
    <name evidence="9" type="ORF">FHU40_005079</name>
</gene>
<dbReference type="InterPro" id="IPR011701">
    <property type="entry name" value="MFS"/>
</dbReference>
<feature type="transmembrane region" description="Helical" evidence="7">
    <location>
        <begin position="33"/>
        <end position="54"/>
    </location>
</feature>
<dbReference type="CDD" id="cd00038">
    <property type="entry name" value="CAP_ED"/>
    <property type="match status" value="1"/>
</dbReference>
<dbReference type="Proteomes" id="UP000589626">
    <property type="component" value="Unassembled WGS sequence"/>
</dbReference>
<dbReference type="Gene3D" id="2.60.120.10">
    <property type="entry name" value="Jelly Rolls"/>
    <property type="match status" value="1"/>
</dbReference>
<dbReference type="AlphaFoldDB" id="A0A7W4Z4T5"/>
<dbReference type="InterPro" id="IPR036259">
    <property type="entry name" value="MFS_trans_sf"/>
</dbReference>
<feature type="transmembrane region" description="Helical" evidence="7">
    <location>
        <begin position="184"/>
        <end position="204"/>
    </location>
</feature>
<feature type="transmembrane region" description="Helical" evidence="7">
    <location>
        <begin position="302"/>
        <end position="321"/>
    </location>
</feature>
<evidence type="ECO:0000313" key="10">
    <source>
        <dbReference type="Proteomes" id="UP000589626"/>
    </source>
</evidence>
<dbReference type="GO" id="GO:0005886">
    <property type="term" value="C:plasma membrane"/>
    <property type="evidence" value="ECO:0007669"/>
    <property type="project" value="UniProtKB-SubCell"/>
</dbReference>
<feature type="transmembrane region" description="Helical" evidence="7">
    <location>
        <begin position="389"/>
        <end position="409"/>
    </location>
</feature>
<dbReference type="RefSeq" id="WP_183595222.1">
    <property type="nucleotide sequence ID" value="NZ_JACHWR010000005.1"/>
</dbReference>
<sequence length="572" mass="58822">MRPREPRPRGRLSRAAAAIASNARNPDLRRAQLSFLGAWTAEWAFTVGLGIVAYRDAGATAVGLVGLLRMAPAAFVAPLLSPLADRGRRERLLIVVSTLRGVATAAAALVVGLSGPTYVVYLLAVLSTMAATLYRPAHSALLPSLCRSGYELASANVVRGLLDSTATLAGPLLAALLLELAGVTAVFAVASAASLWAALLLLGLRYDAPPRTAAPQDDGLLRSAATGIRAVRRNGDLALIMALAVAQTLTRGALTVLTVVVAIDLLDTGETGVGLLTAAIGAGAVLGSLAASLLVDTRSLGGWFAVGVALWGTPVVLIGLVPRQAAALGLLACVGVGNALIDLGGFTLLGRIAPDEVLARVFGVLESLVAVSMGVGAIVTSLAVDRVGVRPTLALVGALCPVCAALAWPRLRRMDRSIRVRDREIAMLQRVPMLGALPLPAIEQLARGLEPLEVPAGATVFDQGDVGDHYFVIESGAAEVVGDGSVITALGPGEGFGEIALLRRTARTAAVRATRALRLQALRAEHFLAAVQGFPPSATDARTTVDSMLDRFTPRSGVGEPPTAPPSGGTHD</sequence>
<dbReference type="GO" id="GO:0022857">
    <property type="term" value="F:transmembrane transporter activity"/>
    <property type="evidence" value="ECO:0007669"/>
    <property type="project" value="InterPro"/>
</dbReference>
<dbReference type="PRINTS" id="PR00103">
    <property type="entry name" value="CAMPKINASE"/>
</dbReference>
<protein>
    <submittedName>
        <fullName evidence="9">MFS family permease</fullName>
    </submittedName>
</protein>
<evidence type="ECO:0000256" key="6">
    <source>
        <dbReference type="SAM" id="MobiDB-lite"/>
    </source>
</evidence>
<dbReference type="InterPro" id="IPR014710">
    <property type="entry name" value="RmlC-like_jellyroll"/>
</dbReference>
<evidence type="ECO:0000256" key="4">
    <source>
        <dbReference type="ARBA" id="ARBA00022989"/>
    </source>
</evidence>
<dbReference type="EMBL" id="JACHWR010000005">
    <property type="protein sequence ID" value="MBB3045226.1"/>
    <property type="molecule type" value="Genomic_DNA"/>
</dbReference>
<evidence type="ECO:0000256" key="1">
    <source>
        <dbReference type="ARBA" id="ARBA00004651"/>
    </source>
</evidence>
<dbReference type="PANTHER" id="PTHR23513:SF18">
    <property type="entry name" value="INTEGRAL MEMBRANE PROTEIN"/>
    <property type="match status" value="1"/>
</dbReference>
<keyword evidence="2" id="KW-1003">Cell membrane</keyword>
<evidence type="ECO:0000313" key="9">
    <source>
        <dbReference type="EMBL" id="MBB3045226.1"/>
    </source>
</evidence>
<keyword evidence="4 7" id="KW-1133">Transmembrane helix</keyword>
<dbReference type="Pfam" id="PF07690">
    <property type="entry name" value="MFS_1"/>
    <property type="match status" value="1"/>
</dbReference>
<dbReference type="CDD" id="cd06173">
    <property type="entry name" value="MFS_MefA_like"/>
    <property type="match status" value="1"/>
</dbReference>
<name>A0A7W4Z4T5_9ACTN</name>
<evidence type="ECO:0000256" key="2">
    <source>
        <dbReference type="ARBA" id="ARBA00022475"/>
    </source>
</evidence>
<dbReference type="InterPro" id="IPR018488">
    <property type="entry name" value="cNMP-bd_CS"/>
</dbReference>
<dbReference type="SUPFAM" id="SSF51206">
    <property type="entry name" value="cAMP-binding domain-like"/>
    <property type="match status" value="1"/>
</dbReference>
<dbReference type="SUPFAM" id="SSF103473">
    <property type="entry name" value="MFS general substrate transporter"/>
    <property type="match status" value="1"/>
</dbReference>
<dbReference type="PROSITE" id="PS00889">
    <property type="entry name" value="CNMP_BINDING_2"/>
    <property type="match status" value="1"/>
</dbReference>
<dbReference type="InterPro" id="IPR018490">
    <property type="entry name" value="cNMP-bd_dom_sf"/>
</dbReference>
<dbReference type="SMART" id="SM00100">
    <property type="entry name" value="cNMP"/>
    <property type="match status" value="1"/>
</dbReference>
<keyword evidence="5 7" id="KW-0472">Membrane</keyword>
<evidence type="ECO:0000259" key="8">
    <source>
        <dbReference type="PROSITE" id="PS50042"/>
    </source>
</evidence>
<keyword evidence="10" id="KW-1185">Reference proteome</keyword>
<feature type="region of interest" description="Disordered" evidence="6">
    <location>
        <begin position="551"/>
        <end position="572"/>
    </location>
</feature>
<feature type="domain" description="Cyclic nucleotide-binding" evidence="8">
    <location>
        <begin position="433"/>
        <end position="527"/>
    </location>
</feature>
<keyword evidence="3 7" id="KW-0812">Transmembrane</keyword>